<keyword evidence="2" id="KW-0378">Hydrolase</keyword>
<dbReference type="Gene3D" id="3.90.230.10">
    <property type="entry name" value="Creatinase/methionine aminopeptidase superfamily"/>
    <property type="match status" value="1"/>
</dbReference>
<organism evidence="5 6">
    <name type="scientific">Prauserella oleivorans</name>
    <dbReference type="NCBI Taxonomy" id="1478153"/>
    <lineage>
        <taxon>Bacteria</taxon>
        <taxon>Bacillati</taxon>
        <taxon>Actinomycetota</taxon>
        <taxon>Actinomycetes</taxon>
        <taxon>Pseudonocardiales</taxon>
        <taxon>Pseudonocardiaceae</taxon>
        <taxon>Prauserella</taxon>
    </lineage>
</organism>
<proteinExistence type="predicted"/>
<dbReference type="CDD" id="cd01092">
    <property type="entry name" value="APP-like"/>
    <property type="match status" value="1"/>
</dbReference>
<evidence type="ECO:0000256" key="1">
    <source>
        <dbReference type="ARBA" id="ARBA00022723"/>
    </source>
</evidence>
<keyword evidence="1" id="KW-0479">Metal-binding</keyword>
<dbReference type="EMBL" id="JBHUOF010000005">
    <property type="protein sequence ID" value="MFD2798758.1"/>
    <property type="molecule type" value="Genomic_DNA"/>
</dbReference>
<dbReference type="Gene3D" id="3.40.350.10">
    <property type="entry name" value="Creatinase/prolidase N-terminal domain"/>
    <property type="match status" value="1"/>
</dbReference>
<dbReference type="InterPro" id="IPR000994">
    <property type="entry name" value="Pept_M24"/>
</dbReference>
<evidence type="ECO:0000259" key="4">
    <source>
        <dbReference type="Pfam" id="PF01321"/>
    </source>
</evidence>
<dbReference type="InterPro" id="IPR036005">
    <property type="entry name" value="Creatinase/aminopeptidase-like"/>
</dbReference>
<dbReference type="PRINTS" id="PR00599">
    <property type="entry name" value="MAPEPTIDASE"/>
</dbReference>
<dbReference type="Pfam" id="PF01321">
    <property type="entry name" value="Creatinase_N"/>
    <property type="match status" value="1"/>
</dbReference>
<dbReference type="SUPFAM" id="SSF53092">
    <property type="entry name" value="Creatinase/prolidase N-terminal domain"/>
    <property type="match status" value="1"/>
</dbReference>
<protein>
    <submittedName>
        <fullName evidence="5">M24 family metallopeptidase</fullName>
    </submittedName>
</protein>
<dbReference type="PROSITE" id="PS00491">
    <property type="entry name" value="PROLINE_PEPTIDASE"/>
    <property type="match status" value="1"/>
</dbReference>
<feature type="domain" description="Peptidase M24" evidence="3">
    <location>
        <begin position="152"/>
        <end position="357"/>
    </location>
</feature>
<evidence type="ECO:0000313" key="5">
    <source>
        <dbReference type="EMBL" id="MFD2798758.1"/>
    </source>
</evidence>
<dbReference type="InterPro" id="IPR050659">
    <property type="entry name" value="Peptidase_M24B"/>
</dbReference>
<dbReference type="PANTHER" id="PTHR46112:SF8">
    <property type="entry name" value="CYTOPLASMIC PEPTIDASE PEPQ-RELATED"/>
    <property type="match status" value="1"/>
</dbReference>
<dbReference type="InterPro" id="IPR001714">
    <property type="entry name" value="Pept_M24_MAP"/>
</dbReference>
<evidence type="ECO:0000259" key="3">
    <source>
        <dbReference type="Pfam" id="PF00557"/>
    </source>
</evidence>
<feature type="domain" description="Creatinase N-terminal" evidence="4">
    <location>
        <begin position="16"/>
        <end position="145"/>
    </location>
</feature>
<dbReference type="Proteomes" id="UP001597478">
    <property type="component" value="Unassembled WGS sequence"/>
</dbReference>
<accession>A0ABW5W843</accession>
<dbReference type="InterPro" id="IPR000587">
    <property type="entry name" value="Creatinase_N"/>
</dbReference>
<keyword evidence="6" id="KW-1185">Reference proteome</keyword>
<dbReference type="InterPro" id="IPR029149">
    <property type="entry name" value="Creatin/AminoP/Spt16_N"/>
</dbReference>
<comment type="caution">
    <text evidence="5">The sequence shown here is derived from an EMBL/GenBank/DDBJ whole genome shotgun (WGS) entry which is preliminary data.</text>
</comment>
<reference evidence="6" key="1">
    <citation type="journal article" date="2019" name="Int. J. Syst. Evol. Microbiol.">
        <title>The Global Catalogue of Microorganisms (GCM) 10K type strain sequencing project: providing services to taxonomists for standard genome sequencing and annotation.</title>
        <authorList>
            <consortium name="The Broad Institute Genomics Platform"/>
            <consortium name="The Broad Institute Genome Sequencing Center for Infectious Disease"/>
            <person name="Wu L."/>
            <person name="Ma J."/>
        </authorList>
    </citation>
    <scope>NUCLEOTIDE SEQUENCE [LARGE SCALE GENOMIC DNA]</scope>
    <source>
        <strain evidence="6">IBRC-M 10906</strain>
    </source>
</reference>
<gene>
    <name evidence="5" type="ORF">ACFS2C_05050</name>
</gene>
<evidence type="ECO:0000256" key="2">
    <source>
        <dbReference type="ARBA" id="ARBA00022801"/>
    </source>
</evidence>
<name>A0ABW5W843_9PSEU</name>
<dbReference type="RefSeq" id="WP_377388814.1">
    <property type="nucleotide sequence ID" value="NZ_JBHSAN010000014.1"/>
</dbReference>
<dbReference type="PANTHER" id="PTHR46112">
    <property type="entry name" value="AMINOPEPTIDASE"/>
    <property type="match status" value="1"/>
</dbReference>
<sequence>MAVTSRSSRAEAHQARRAAVRDLLREAELDALLVTDLRNIRYLTGFTGSNAALLLHTDGDAATVFCTDGRYTTQAAAEVSDLERVLDRASARGLVARAAGAARRYRRTGFESQYVSVEQYAGLQEVCGDVELCRAPGLVERLRTVKDDLEIEALRQACAAADRAFAELVDQGGLRPGRTEREVARELESRMLDHGSEGPSFESIVAAGANSAIPHHRPTDTVLTTGDFVKLDFGATVGGYHSDMTRTVVLGTPADWQVELYDLVREAQAAGLAAALPGTEVAAVDKAARDVIAGAGRGEEFTHGLGHGVGLQIHEAPSLAATGAGTLSAGMAVTVEPGVYLAGRGGVRIEDTLVVREGTPELLTLSTKELVVV</sequence>
<dbReference type="InterPro" id="IPR001131">
    <property type="entry name" value="Peptidase_M24B_aminopep-P_CS"/>
</dbReference>
<dbReference type="Pfam" id="PF00557">
    <property type="entry name" value="Peptidase_M24"/>
    <property type="match status" value="1"/>
</dbReference>
<evidence type="ECO:0000313" key="6">
    <source>
        <dbReference type="Proteomes" id="UP001597478"/>
    </source>
</evidence>
<dbReference type="SUPFAM" id="SSF55920">
    <property type="entry name" value="Creatinase/aminopeptidase"/>
    <property type="match status" value="1"/>
</dbReference>